<dbReference type="EMBL" id="FNVT01000023">
    <property type="protein sequence ID" value="SEH02028.1"/>
    <property type="molecule type" value="Genomic_DNA"/>
</dbReference>
<gene>
    <name evidence="4" type="ORF">SAMN05444920_12384</name>
</gene>
<name>A0A1H6EW15_9ACTN</name>
<dbReference type="NCBIfam" id="NF041742">
    <property type="entry name" value="WGxxGxxG_fam"/>
    <property type="match status" value="1"/>
</dbReference>
<organism evidence="4 5">
    <name type="scientific">Nonomuraea solani</name>
    <dbReference type="NCBI Taxonomy" id="1144553"/>
    <lineage>
        <taxon>Bacteria</taxon>
        <taxon>Bacillati</taxon>
        <taxon>Actinomycetota</taxon>
        <taxon>Actinomycetes</taxon>
        <taxon>Streptosporangiales</taxon>
        <taxon>Streptosporangiaceae</taxon>
        <taxon>Nonomuraea</taxon>
    </lineage>
</organism>
<evidence type="ECO:0000313" key="5">
    <source>
        <dbReference type="Proteomes" id="UP000236732"/>
    </source>
</evidence>
<reference evidence="4 5" key="1">
    <citation type="submission" date="2016-10" db="EMBL/GenBank/DDBJ databases">
        <authorList>
            <person name="de Groot N.N."/>
        </authorList>
    </citation>
    <scope>NUCLEOTIDE SEQUENCE [LARGE SCALE GENOMIC DNA]</scope>
    <source>
        <strain evidence="4 5">CGMCC 4.7037</strain>
    </source>
</reference>
<evidence type="ECO:0000256" key="3">
    <source>
        <dbReference type="SAM" id="SignalP"/>
    </source>
</evidence>
<feature type="chain" id="PRO_5009297506" evidence="3">
    <location>
        <begin position="25"/>
        <end position="90"/>
    </location>
</feature>
<feature type="signal peptide" evidence="3">
    <location>
        <begin position="1"/>
        <end position="24"/>
    </location>
</feature>
<keyword evidence="2" id="KW-0812">Transmembrane</keyword>
<evidence type="ECO:0000313" key="4">
    <source>
        <dbReference type="EMBL" id="SEH02028.1"/>
    </source>
</evidence>
<evidence type="ECO:0000256" key="2">
    <source>
        <dbReference type="SAM" id="Phobius"/>
    </source>
</evidence>
<keyword evidence="5" id="KW-1185">Reference proteome</keyword>
<feature type="transmembrane region" description="Helical" evidence="2">
    <location>
        <begin position="48"/>
        <end position="67"/>
    </location>
</feature>
<keyword evidence="2" id="KW-0472">Membrane</keyword>
<dbReference type="RefSeq" id="WP_103963100.1">
    <property type="nucleotide sequence ID" value="NZ_FNVT01000023.1"/>
</dbReference>
<proteinExistence type="predicted"/>
<dbReference type="AlphaFoldDB" id="A0A1H6EW15"/>
<keyword evidence="3" id="KW-0732">Signal</keyword>
<dbReference type="NCBIfam" id="NF038039">
    <property type="entry name" value="WGxxGxxG-CTERM"/>
    <property type="match status" value="1"/>
</dbReference>
<sequence length="90" mass="9426">MRKTLTGLGLAFFLTLVPAAAASADTPVAPVGQSQVTPAPQNEMRDEGGGNAGMWGLLGLLGLLGLAGMRKQRNHIGTAEHVPHRKPQHH</sequence>
<evidence type="ECO:0000256" key="1">
    <source>
        <dbReference type="SAM" id="MobiDB-lite"/>
    </source>
</evidence>
<feature type="region of interest" description="Disordered" evidence="1">
    <location>
        <begin position="24"/>
        <end position="50"/>
    </location>
</feature>
<dbReference type="Proteomes" id="UP000236732">
    <property type="component" value="Unassembled WGS sequence"/>
</dbReference>
<accession>A0A1H6EW15</accession>
<keyword evidence="2" id="KW-1133">Transmembrane helix</keyword>
<protein>
    <submittedName>
        <fullName evidence="4">MYXO-CTERM domain-containing protein</fullName>
    </submittedName>
</protein>